<dbReference type="RefSeq" id="WP_386049012.1">
    <property type="nucleotide sequence ID" value="NZ_JBHUIO010000011.1"/>
</dbReference>
<reference evidence="2" key="1">
    <citation type="journal article" date="2019" name="Int. J. Syst. Evol. Microbiol.">
        <title>The Global Catalogue of Microorganisms (GCM) 10K type strain sequencing project: providing services to taxonomists for standard genome sequencing and annotation.</title>
        <authorList>
            <consortium name="The Broad Institute Genomics Platform"/>
            <consortium name="The Broad Institute Genome Sequencing Center for Infectious Disease"/>
            <person name="Wu L."/>
            <person name="Ma J."/>
        </authorList>
    </citation>
    <scope>NUCLEOTIDE SEQUENCE [LARGE SCALE GENOMIC DNA]</scope>
    <source>
        <strain evidence="2">CGMCC 1.13574</strain>
    </source>
</reference>
<organism evidence="1 2">
    <name type="scientific">Tumebacillus lipolyticus</name>
    <dbReference type="NCBI Taxonomy" id="1280370"/>
    <lineage>
        <taxon>Bacteria</taxon>
        <taxon>Bacillati</taxon>
        <taxon>Bacillota</taxon>
        <taxon>Bacilli</taxon>
        <taxon>Bacillales</taxon>
        <taxon>Alicyclobacillaceae</taxon>
        <taxon>Tumebacillus</taxon>
    </lineage>
</organism>
<comment type="caution">
    <text evidence="1">The sequence shown here is derived from an EMBL/GenBank/DDBJ whole genome shotgun (WGS) entry which is preliminary data.</text>
</comment>
<proteinExistence type="predicted"/>
<name>A0ABW5A2K4_9BACL</name>
<keyword evidence="2" id="KW-1185">Reference proteome</keyword>
<evidence type="ECO:0000313" key="2">
    <source>
        <dbReference type="Proteomes" id="UP001597343"/>
    </source>
</evidence>
<gene>
    <name evidence="1" type="ORF">ACFSOY_17965</name>
</gene>
<evidence type="ECO:0000313" key="1">
    <source>
        <dbReference type="EMBL" id="MFD2171853.1"/>
    </source>
</evidence>
<accession>A0ABW5A2K4</accession>
<dbReference type="Proteomes" id="UP001597343">
    <property type="component" value="Unassembled WGS sequence"/>
</dbReference>
<dbReference type="EMBL" id="JBHUIO010000011">
    <property type="protein sequence ID" value="MFD2171853.1"/>
    <property type="molecule type" value="Genomic_DNA"/>
</dbReference>
<sequence length="156" mass="17997">MSAPYETTLTEAMKLAREELAALSELSRWITNVLTDREQVAVYTQNLRSLPVRGKLRFNVSEVDDDAIVRFEGMSMRVGLNQRKTQECTIGFRGNNAIVLVVENGGRFNWHVKINVDAYDPEGRLIQQGFINWEDGGNDNLWPDRRRVYIFKFQTV</sequence>
<protein>
    <submittedName>
        <fullName evidence="1">Uncharacterized protein</fullName>
    </submittedName>
</protein>